<feature type="region of interest" description="Disordered" evidence="1">
    <location>
        <begin position="1"/>
        <end position="41"/>
    </location>
</feature>
<organism evidence="2 3">
    <name type="scientific">Pelobates cultripes</name>
    <name type="common">Western spadefoot toad</name>
    <dbReference type="NCBI Taxonomy" id="61616"/>
    <lineage>
        <taxon>Eukaryota</taxon>
        <taxon>Metazoa</taxon>
        <taxon>Chordata</taxon>
        <taxon>Craniata</taxon>
        <taxon>Vertebrata</taxon>
        <taxon>Euteleostomi</taxon>
        <taxon>Amphibia</taxon>
        <taxon>Batrachia</taxon>
        <taxon>Anura</taxon>
        <taxon>Pelobatoidea</taxon>
        <taxon>Pelobatidae</taxon>
        <taxon>Pelobates</taxon>
    </lineage>
</organism>
<reference evidence="2" key="1">
    <citation type="submission" date="2022-03" db="EMBL/GenBank/DDBJ databases">
        <authorList>
            <person name="Alioto T."/>
            <person name="Alioto T."/>
            <person name="Gomez Garrido J."/>
        </authorList>
    </citation>
    <scope>NUCLEOTIDE SEQUENCE</scope>
</reference>
<protein>
    <submittedName>
        <fullName evidence="2">Uncharacterized protein</fullName>
    </submittedName>
</protein>
<keyword evidence="3" id="KW-1185">Reference proteome</keyword>
<gene>
    <name evidence="2" type="ORF">PECUL_23A024668</name>
</gene>
<accession>A0AAD1R2H6</accession>
<dbReference type="AlphaFoldDB" id="A0AAD1R2H6"/>
<evidence type="ECO:0000256" key="1">
    <source>
        <dbReference type="SAM" id="MobiDB-lite"/>
    </source>
</evidence>
<name>A0AAD1R2H6_PELCU</name>
<evidence type="ECO:0000313" key="3">
    <source>
        <dbReference type="Proteomes" id="UP001295444"/>
    </source>
</evidence>
<sequence>MATPDPPTGDQVRSKWRPGKPLMGTTTSHTPKTRSRHSPGLRALRVQTPKYQPHTRRTARHPRCRRIPDKCKAHRTTLTGTTLDLKGTQANGMKVQALLQLHDTALLP</sequence>
<evidence type="ECO:0000313" key="2">
    <source>
        <dbReference type="EMBL" id="CAH2222576.1"/>
    </source>
</evidence>
<proteinExistence type="predicted"/>
<dbReference type="Proteomes" id="UP001295444">
    <property type="component" value="Chromosome 01"/>
</dbReference>
<dbReference type="EMBL" id="OW240912">
    <property type="protein sequence ID" value="CAH2222576.1"/>
    <property type="molecule type" value="Genomic_DNA"/>
</dbReference>